<evidence type="ECO:0000313" key="2">
    <source>
        <dbReference type="EMBL" id="EKX71963.1"/>
    </source>
</evidence>
<dbReference type="AlphaFoldDB" id="L1L9Y1"/>
<name>L1L9Y1_THEEQ</name>
<keyword evidence="1" id="KW-1133">Transmembrane helix</keyword>
<proteinExistence type="predicted"/>
<evidence type="ECO:0000256" key="1">
    <source>
        <dbReference type="SAM" id="Phobius"/>
    </source>
</evidence>
<feature type="transmembrane region" description="Helical" evidence="1">
    <location>
        <begin position="21"/>
        <end position="40"/>
    </location>
</feature>
<organism evidence="2 3">
    <name type="scientific">Theileria equi strain WA</name>
    <dbReference type="NCBI Taxonomy" id="1537102"/>
    <lineage>
        <taxon>Eukaryota</taxon>
        <taxon>Sar</taxon>
        <taxon>Alveolata</taxon>
        <taxon>Apicomplexa</taxon>
        <taxon>Aconoidasida</taxon>
        <taxon>Piroplasmida</taxon>
        <taxon>Theileriidae</taxon>
        <taxon>Theileria</taxon>
    </lineage>
</organism>
<gene>
    <name evidence="2" type="ORF">BEWA_051130</name>
</gene>
<accession>L1L9Y1</accession>
<dbReference type="Proteomes" id="UP000031512">
    <property type="component" value="Unassembled WGS sequence"/>
</dbReference>
<keyword evidence="3" id="KW-1185">Reference proteome</keyword>
<reference evidence="2 3" key="1">
    <citation type="journal article" date="2012" name="BMC Genomics">
        <title>Comparative genomic analysis and phylogenetic position of Theileria equi.</title>
        <authorList>
            <person name="Kappmeyer L.S."/>
            <person name="Thiagarajan M."/>
            <person name="Herndon D.R."/>
            <person name="Ramsay J.D."/>
            <person name="Caler E."/>
            <person name="Djikeng A."/>
            <person name="Gillespie J.J."/>
            <person name="Lau A.O."/>
            <person name="Roalson E.H."/>
            <person name="Silva J.C."/>
            <person name="Silva M.G."/>
            <person name="Suarez C.E."/>
            <person name="Ueti M.W."/>
            <person name="Nene V.M."/>
            <person name="Mealey R.H."/>
            <person name="Knowles D.P."/>
            <person name="Brayton K.A."/>
        </authorList>
    </citation>
    <scope>NUCLEOTIDE SEQUENCE [LARGE SCALE GENOMIC DNA]</scope>
    <source>
        <strain evidence="2 3">WA</strain>
    </source>
</reference>
<protein>
    <submittedName>
        <fullName evidence="2">Uncharacterized protein</fullName>
    </submittedName>
</protein>
<dbReference type="EMBL" id="ACOU01000009">
    <property type="protein sequence ID" value="EKX71963.1"/>
    <property type="molecule type" value="Genomic_DNA"/>
</dbReference>
<evidence type="ECO:0000313" key="3">
    <source>
        <dbReference type="Proteomes" id="UP000031512"/>
    </source>
</evidence>
<sequence>MIKPYMTGLKGSMGYLGRTCWVLESIILVGQLLFLVLVYLCPRPDNNYVANLQGVDESIVYKGLIHDKFVLYSGFF</sequence>
<dbReference type="VEuPathDB" id="PiroplasmaDB:BEWA_051130"/>
<dbReference type="GeneID" id="15842126"/>
<keyword evidence="1" id="KW-0812">Transmembrane</keyword>
<comment type="caution">
    <text evidence="2">The sequence shown here is derived from an EMBL/GenBank/DDBJ whole genome shotgun (WGS) entry which is preliminary data.</text>
</comment>
<keyword evidence="1" id="KW-0472">Membrane</keyword>
<dbReference type="RefSeq" id="XP_025033556.1">
    <property type="nucleotide sequence ID" value="NW_004675960.1"/>
</dbReference>